<organism evidence="2 3">
    <name type="scientific">Parahalioglobus pacificus</name>
    <dbReference type="NCBI Taxonomy" id="930806"/>
    <lineage>
        <taxon>Bacteria</taxon>
        <taxon>Pseudomonadati</taxon>
        <taxon>Pseudomonadota</taxon>
        <taxon>Gammaproteobacteria</taxon>
        <taxon>Cellvibrionales</taxon>
        <taxon>Halieaceae</taxon>
        <taxon>Parahalioglobus</taxon>
    </lineage>
</organism>
<name>A0A918XD67_9GAMM</name>
<reference evidence="2" key="2">
    <citation type="submission" date="2020-09" db="EMBL/GenBank/DDBJ databases">
        <authorList>
            <person name="Sun Q."/>
            <person name="Kim S."/>
        </authorList>
    </citation>
    <scope>NUCLEOTIDE SEQUENCE</scope>
    <source>
        <strain evidence="2">KCTC 23430</strain>
    </source>
</reference>
<dbReference type="RefSeq" id="WP_189474660.1">
    <property type="nucleotide sequence ID" value="NZ_BMYM01000001.1"/>
</dbReference>
<feature type="compositionally biased region" description="Basic residues" evidence="1">
    <location>
        <begin position="1"/>
        <end position="10"/>
    </location>
</feature>
<evidence type="ECO:0000313" key="3">
    <source>
        <dbReference type="Proteomes" id="UP000644693"/>
    </source>
</evidence>
<sequence length="98" mass="10838">MIAVPKKPRPHQLELQPKNGESLKQRLIRQIAQGDTSGAEATRAEIAVEKLRTERAHIKTETCRQAYIIDGEVVESIELTATPEAADYFAPRSANGDL</sequence>
<keyword evidence="3" id="KW-1185">Reference proteome</keyword>
<proteinExistence type="predicted"/>
<feature type="region of interest" description="Disordered" evidence="1">
    <location>
        <begin position="1"/>
        <end position="20"/>
    </location>
</feature>
<reference evidence="2" key="1">
    <citation type="journal article" date="2014" name="Int. J. Syst. Evol. Microbiol.">
        <title>Complete genome sequence of Corynebacterium casei LMG S-19264T (=DSM 44701T), isolated from a smear-ripened cheese.</title>
        <authorList>
            <consortium name="US DOE Joint Genome Institute (JGI-PGF)"/>
            <person name="Walter F."/>
            <person name="Albersmeier A."/>
            <person name="Kalinowski J."/>
            <person name="Ruckert C."/>
        </authorList>
    </citation>
    <scope>NUCLEOTIDE SEQUENCE</scope>
    <source>
        <strain evidence="2">KCTC 23430</strain>
    </source>
</reference>
<gene>
    <name evidence="2" type="ORF">GCM10007053_03900</name>
</gene>
<evidence type="ECO:0000313" key="2">
    <source>
        <dbReference type="EMBL" id="GHD26680.1"/>
    </source>
</evidence>
<comment type="caution">
    <text evidence="2">The sequence shown here is derived from an EMBL/GenBank/DDBJ whole genome shotgun (WGS) entry which is preliminary data.</text>
</comment>
<accession>A0A918XD67</accession>
<evidence type="ECO:0000256" key="1">
    <source>
        <dbReference type="SAM" id="MobiDB-lite"/>
    </source>
</evidence>
<dbReference type="Proteomes" id="UP000644693">
    <property type="component" value="Unassembled WGS sequence"/>
</dbReference>
<dbReference type="EMBL" id="BMYM01000001">
    <property type="protein sequence ID" value="GHD26680.1"/>
    <property type="molecule type" value="Genomic_DNA"/>
</dbReference>
<protein>
    <submittedName>
        <fullName evidence="2">Uncharacterized protein</fullName>
    </submittedName>
</protein>
<dbReference type="AlphaFoldDB" id="A0A918XD67"/>